<dbReference type="Pfam" id="PF12680">
    <property type="entry name" value="SnoaL_2"/>
    <property type="match status" value="1"/>
</dbReference>
<dbReference type="InterPro" id="IPR009959">
    <property type="entry name" value="Cyclase_SnoaL-like"/>
</dbReference>
<sequence length="417" mass="45400">MSAQQAETPQCAARYDPNVPSEAPVPLPSAPLQTLAPGITFQPPLSRRGHGPGLIAFLPPSRGTIEKSTLKHLDPEPVQKWAEEGYGVVGVSDIEETEQTIAQALTLSLQCLAESPSIDIKDKIVYHAPFIPLLLNLLPSYPAIAALITHGFACSTSPIPAMAHVPKASDNPIAMCPTSTGPRIKVHTYDVASPHFVIPSSGKGSFSPSSAAMAHTRSLVFLRSHIGGPFFDIEEIWEEHTFFEFVDRSVAKTMGTMVAEPYVNHVPTMTGGVGRTALAEFYRDHFIFSNPASELVTVSRTVGPDRVVDEFVFRCVHDRMIDWLLPGVPPSGNQLEIPMIAVVNVRGDRLYHEHIWWDQATALQQAGHLPAFVPFGEDGKAKLRLPTDGYASARLLLDETAGQSNLMFGEDWGVQSK</sequence>
<evidence type="ECO:0000313" key="3">
    <source>
        <dbReference type="EMBL" id="RSH95527.1"/>
    </source>
</evidence>
<evidence type="ECO:0000259" key="2">
    <source>
        <dbReference type="Pfam" id="PF12680"/>
    </source>
</evidence>
<organism evidence="3 4">
    <name type="scientific">Saitozyma podzolica</name>
    <dbReference type="NCBI Taxonomy" id="1890683"/>
    <lineage>
        <taxon>Eukaryota</taxon>
        <taxon>Fungi</taxon>
        <taxon>Dikarya</taxon>
        <taxon>Basidiomycota</taxon>
        <taxon>Agaricomycotina</taxon>
        <taxon>Tremellomycetes</taxon>
        <taxon>Tremellales</taxon>
        <taxon>Trimorphomycetaceae</taxon>
        <taxon>Saitozyma</taxon>
    </lineage>
</organism>
<dbReference type="AlphaFoldDB" id="A0A427YWP8"/>
<dbReference type="Gene3D" id="3.10.450.50">
    <property type="match status" value="1"/>
</dbReference>
<comment type="caution">
    <text evidence="3">The sequence shown here is derived from an EMBL/GenBank/DDBJ whole genome shotgun (WGS) entry which is preliminary data.</text>
</comment>
<dbReference type="PANTHER" id="PTHR38436">
    <property type="entry name" value="POLYKETIDE CYCLASE SNOAL-LIKE DOMAIN"/>
    <property type="match status" value="1"/>
</dbReference>
<keyword evidence="4" id="KW-1185">Reference proteome</keyword>
<protein>
    <recommendedName>
        <fullName evidence="2">SnoaL-like domain-containing protein</fullName>
    </recommendedName>
</protein>
<dbReference type="SUPFAM" id="SSF54427">
    <property type="entry name" value="NTF2-like"/>
    <property type="match status" value="1"/>
</dbReference>
<dbReference type="EMBL" id="RSCD01000001">
    <property type="protein sequence ID" value="RSH95527.1"/>
    <property type="molecule type" value="Genomic_DNA"/>
</dbReference>
<dbReference type="GO" id="GO:0030638">
    <property type="term" value="P:polyketide metabolic process"/>
    <property type="evidence" value="ECO:0007669"/>
    <property type="project" value="InterPro"/>
</dbReference>
<dbReference type="PANTHER" id="PTHR38436:SF3">
    <property type="entry name" value="CARBOXYMETHYLENEBUTENOLIDASE-RELATED"/>
    <property type="match status" value="1"/>
</dbReference>
<feature type="region of interest" description="Disordered" evidence="1">
    <location>
        <begin position="1"/>
        <end position="25"/>
    </location>
</feature>
<dbReference type="InterPro" id="IPR037401">
    <property type="entry name" value="SnoaL-like"/>
</dbReference>
<reference evidence="3 4" key="1">
    <citation type="submission" date="2018-11" db="EMBL/GenBank/DDBJ databases">
        <title>Genome sequence of Saitozyma podzolica DSM 27192.</title>
        <authorList>
            <person name="Aliyu H."/>
            <person name="Gorte O."/>
            <person name="Ochsenreither K."/>
        </authorList>
    </citation>
    <scope>NUCLEOTIDE SEQUENCE [LARGE SCALE GENOMIC DNA]</scope>
    <source>
        <strain evidence="3 4">DSM 27192</strain>
    </source>
</reference>
<evidence type="ECO:0000256" key="1">
    <source>
        <dbReference type="SAM" id="MobiDB-lite"/>
    </source>
</evidence>
<proteinExistence type="predicted"/>
<accession>A0A427YWP8</accession>
<evidence type="ECO:0000313" key="4">
    <source>
        <dbReference type="Proteomes" id="UP000279259"/>
    </source>
</evidence>
<feature type="domain" description="SnoaL-like" evidence="2">
    <location>
        <begin position="242"/>
        <end position="350"/>
    </location>
</feature>
<name>A0A427YWP8_9TREE</name>
<dbReference type="InterPro" id="IPR032710">
    <property type="entry name" value="NTF2-like_dom_sf"/>
</dbReference>
<dbReference type="Proteomes" id="UP000279259">
    <property type="component" value="Unassembled WGS sequence"/>
</dbReference>
<dbReference type="STRING" id="1890683.A0A427YWP8"/>
<dbReference type="OrthoDB" id="5440at2759"/>
<gene>
    <name evidence="3" type="ORF">EHS25_000619</name>
</gene>